<dbReference type="SUPFAM" id="SSF51905">
    <property type="entry name" value="FAD/NAD(P)-binding domain"/>
    <property type="match status" value="1"/>
</dbReference>
<evidence type="ECO:0000259" key="1">
    <source>
        <dbReference type="Pfam" id="PF01593"/>
    </source>
</evidence>
<proteinExistence type="predicted"/>
<dbReference type="GO" id="GO:0016116">
    <property type="term" value="P:carotenoid metabolic process"/>
    <property type="evidence" value="ECO:0007669"/>
    <property type="project" value="InterPro"/>
</dbReference>
<dbReference type="NCBIfam" id="TIGR02733">
    <property type="entry name" value="desat_CrtD"/>
    <property type="match status" value="1"/>
</dbReference>
<name>Q7U4L0_PARMW</name>
<dbReference type="InterPro" id="IPR045892">
    <property type="entry name" value="CrtISO-like"/>
</dbReference>
<keyword evidence="3" id="KW-1185">Reference proteome</keyword>
<dbReference type="Proteomes" id="UP000001422">
    <property type="component" value="Chromosome"/>
</dbReference>
<dbReference type="GO" id="GO:0016491">
    <property type="term" value="F:oxidoreductase activity"/>
    <property type="evidence" value="ECO:0007669"/>
    <property type="project" value="InterPro"/>
</dbReference>
<dbReference type="Pfam" id="PF01593">
    <property type="entry name" value="Amino_oxidase"/>
    <property type="match status" value="1"/>
</dbReference>
<dbReference type="PANTHER" id="PTHR46313:SF3">
    <property type="entry name" value="PROLYCOPENE ISOMERASE, CHLOROPLASTIC"/>
    <property type="match status" value="1"/>
</dbReference>
<dbReference type="AlphaFoldDB" id="Q7U4L0"/>
<dbReference type="EMBL" id="BX569694">
    <property type="protein sequence ID" value="CAE08572.1"/>
    <property type="molecule type" value="Genomic_DNA"/>
</dbReference>
<dbReference type="HOGENOM" id="CLU_019722_4_2_3"/>
<feature type="domain" description="Amine oxidase" evidence="1">
    <location>
        <begin position="13"/>
        <end position="488"/>
    </location>
</feature>
<dbReference type="STRING" id="84588.SYNW2057"/>
<dbReference type="InterPro" id="IPR002937">
    <property type="entry name" value="Amino_oxidase"/>
</dbReference>
<dbReference type="InterPro" id="IPR014104">
    <property type="entry name" value="Myxoxanthophyll_desat_CrtD"/>
</dbReference>
<protein>
    <submittedName>
        <fullName evidence="2">Phytoene dehydrogenase related enzyme</fullName>
    </submittedName>
</protein>
<accession>Q7U4L0</accession>
<gene>
    <name evidence="2" type="ordered locus">SYNW2057</name>
</gene>
<dbReference type="eggNOG" id="COG1233">
    <property type="taxonomic scope" value="Bacteria"/>
</dbReference>
<organism evidence="2 3">
    <name type="scientific">Parasynechococcus marenigrum (strain WH8102)</name>
    <dbReference type="NCBI Taxonomy" id="84588"/>
    <lineage>
        <taxon>Bacteria</taxon>
        <taxon>Bacillati</taxon>
        <taxon>Cyanobacteriota</taxon>
        <taxon>Cyanophyceae</taxon>
        <taxon>Synechococcales</taxon>
        <taxon>Prochlorococcaceae</taxon>
        <taxon>Parasynechococcus</taxon>
        <taxon>Parasynechococcus marenigrum</taxon>
    </lineage>
</organism>
<evidence type="ECO:0000313" key="3">
    <source>
        <dbReference type="Proteomes" id="UP000001422"/>
    </source>
</evidence>
<evidence type="ECO:0000313" key="2">
    <source>
        <dbReference type="EMBL" id="CAE08572.1"/>
    </source>
</evidence>
<sequence length="500" mass="53635">MTATGVIVIGGGIAGLTAAALLAKQGLPVTLLEAHHQPGGCAGTFRRGPWTFDVGATQVAGLEPGGSHARLLLHLGLPLPEAEVLDPGCVVDLGDGSEPIPLWHDPERWNEERRRQFPGSDAFWSLCELIHRSNWGFAGRDPVVTPRSLWDLRQLVSALRPITVASGLLTGLTMADLLGLCGCGDDPRLRRFLDLQLKLYSQEPADRTAALYGATVLQMAQAPLGLWHLQGSMQVLSDQLVQAIETQGGRVLMRHRVTALEPTGQGWRVVVDSPAGRDQNHMAADLVCSLPPQCLLELIPEAVMPGGYRQRLSQLPEPSGALVLYGVVRRAALPSACPGHLQRGSDDPGSLFVSISREGDGRAPAGQATLIASVFTPTADWCSLEEEPYQARKSQCLEAMRRELNHWLDLQPQDWLHVELATPRGFAGWTGRPRGMVGGLGQHPSRFGPFGLAGRSPMEGLWLCGDSLHPGEGTAGVTLSALNACRQLVAARGGELQLRG</sequence>
<dbReference type="InterPro" id="IPR036188">
    <property type="entry name" value="FAD/NAD-bd_sf"/>
</dbReference>
<reference evidence="2 3" key="1">
    <citation type="journal article" date="2003" name="Nature">
        <title>The genome of a motile marine Synechococcus.</title>
        <authorList>
            <person name="Palenik B."/>
            <person name="Brahamsha B."/>
            <person name="Larimer F."/>
            <person name="Land M."/>
            <person name="Hauser L."/>
            <person name="Chain P."/>
            <person name="Lamerdin J."/>
            <person name="Regala W."/>
            <person name="Allen E.A."/>
            <person name="McCarren J."/>
            <person name="Paulsen I."/>
            <person name="Dufresne A."/>
            <person name="Partensky F."/>
            <person name="Webb E."/>
            <person name="Waterbury J."/>
        </authorList>
    </citation>
    <scope>NUCLEOTIDE SEQUENCE [LARGE SCALE GENOMIC DNA]</scope>
    <source>
        <strain evidence="2 3">WH8102</strain>
    </source>
</reference>
<dbReference type="PANTHER" id="PTHR46313">
    <property type="match status" value="1"/>
</dbReference>
<dbReference type="KEGG" id="syw:SYNW2057"/>
<dbReference type="Gene3D" id="3.50.50.60">
    <property type="entry name" value="FAD/NAD(P)-binding domain"/>
    <property type="match status" value="2"/>
</dbReference>
<dbReference type="Gene3D" id="3.90.660.20">
    <property type="entry name" value="Protoporphyrinogen oxidase, mitochondrial, domain 2"/>
    <property type="match status" value="1"/>
</dbReference>
<dbReference type="RefSeq" id="WP_011128915.1">
    <property type="nucleotide sequence ID" value="NC_005070.1"/>
</dbReference>